<feature type="compositionally biased region" description="Basic and acidic residues" evidence="1">
    <location>
        <begin position="101"/>
        <end position="116"/>
    </location>
</feature>
<feature type="compositionally biased region" description="Acidic residues" evidence="1">
    <location>
        <begin position="304"/>
        <end position="317"/>
    </location>
</feature>
<feature type="region of interest" description="Disordered" evidence="1">
    <location>
        <begin position="303"/>
        <end position="422"/>
    </location>
</feature>
<dbReference type="Gene3D" id="1.10.720.30">
    <property type="entry name" value="SAP domain"/>
    <property type="match status" value="1"/>
</dbReference>
<keyword evidence="4" id="KW-1185">Reference proteome</keyword>
<dbReference type="PROSITE" id="PS50800">
    <property type="entry name" value="SAP"/>
    <property type="match status" value="1"/>
</dbReference>
<sequence>MKEEDVSKLKVAELKEELKKRELAVSGLKADLAKRLLEAVKDENQEEATETADDALNQQTRAADAKEIDAKDEIAVEEVAEADSKAAQSKEIAEGVAGQPTKREDTSAAKVGDKASEAATKPKQSKQKAVQAAEVVQEQGPAKKSHEETDAQQEDSKQETPRTNLPPSESGPAAQVESQGDADALKPAITADDTSVQAIEKLAGDGAPAASKISSKKQETQPKDAAMKVVASEKESAPQKDAIQKLAGESTRASSKAKTQQQDQKSKDRAADKAAPQQAAAADSAAPQVDILGSLQVAAPLQETAEEELDYDADEVMDGASAPAKSEAKKEEGSRKRPAESGGRQSSKAQKIEESQKSKRAPIAFKPRDSDGSQLAENGQTGASGELRRSGSQSEKRSVFERLHGGAAKEAGTPRRAPPSREAASRALFITGFVRPFTESQAKQMLSETGNLLLHASVHPNCLLHTVKRFLGSAILNLLSALHTASENPSVPCRSDPRLLDAKNQGQGVCSLCLRGGGRGYQECCVRHRVACGQWELTTAKVCLSGGCGAHNKDWAAARDAHGGLSDRHRPSAAQGCSCRCCRDRQAGACPERACCACRAREAEGHARDSGGTQEGQGRWASACCLTCSAGCSCRPSAHK</sequence>
<name>A0AAV1HWJ6_9CHLO</name>
<dbReference type="PANTHER" id="PTHR47031:SF3">
    <property type="entry name" value="SAP DOMAIN-CONTAINING PROTEIN"/>
    <property type="match status" value="1"/>
</dbReference>
<feature type="compositionally biased region" description="Basic and acidic residues" evidence="1">
    <location>
        <begin position="216"/>
        <end position="238"/>
    </location>
</feature>
<dbReference type="SMART" id="SM00513">
    <property type="entry name" value="SAP"/>
    <property type="match status" value="1"/>
</dbReference>
<accession>A0AAV1HWJ6</accession>
<feature type="compositionally biased region" description="Basic and acidic residues" evidence="1">
    <location>
        <begin position="144"/>
        <end position="160"/>
    </location>
</feature>
<protein>
    <recommendedName>
        <fullName evidence="2">SAP domain-containing protein</fullName>
    </recommendedName>
</protein>
<feature type="domain" description="SAP" evidence="2">
    <location>
        <begin position="6"/>
        <end position="40"/>
    </location>
</feature>
<dbReference type="Pfam" id="PF02037">
    <property type="entry name" value="SAP"/>
    <property type="match status" value="1"/>
</dbReference>
<evidence type="ECO:0000313" key="4">
    <source>
        <dbReference type="Proteomes" id="UP001314263"/>
    </source>
</evidence>
<feature type="compositionally biased region" description="Polar residues" evidence="1">
    <location>
        <begin position="251"/>
        <end position="263"/>
    </location>
</feature>
<feature type="compositionally biased region" description="Basic and acidic residues" evidence="1">
    <location>
        <begin position="326"/>
        <end position="339"/>
    </location>
</feature>
<feature type="compositionally biased region" description="Polar residues" evidence="1">
    <location>
        <begin position="372"/>
        <end position="383"/>
    </location>
</feature>
<evidence type="ECO:0000259" key="2">
    <source>
        <dbReference type="PROSITE" id="PS50800"/>
    </source>
</evidence>
<feature type="compositionally biased region" description="Low complexity" evidence="1">
    <location>
        <begin position="273"/>
        <end position="287"/>
    </location>
</feature>
<evidence type="ECO:0000313" key="3">
    <source>
        <dbReference type="EMBL" id="CAK0752461.1"/>
    </source>
</evidence>
<dbReference type="Proteomes" id="UP001314263">
    <property type="component" value="Unassembled WGS sequence"/>
</dbReference>
<reference evidence="3 4" key="1">
    <citation type="submission" date="2023-10" db="EMBL/GenBank/DDBJ databases">
        <authorList>
            <person name="Maclean D."/>
            <person name="Macfadyen A."/>
        </authorList>
    </citation>
    <scope>NUCLEOTIDE SEQUENCE [LARGE SCALE GENOMIC DNA]</scope>
</reference>
<dbReference type="EMBL" id="CAUYUE010000003">
    <property type="protein sequence ID" value="CAK0752461.1"/>
    <property type="molecule type" value="Genomic_DNA"/>
</dbReference>
<feature type="compositionally biased region" description="Basic and acidic residues" evidence="1">
    <location>
        <begin position="386"/>
        <end position="404"/>
    </location>
</feature>
<proteinExistence type="predicted"/>
<dbReference type="InterPro" id="IPR036361">
    <property type="entry name" value="SAP_dom_sf"/>
</dbReference>
<dbReference type="SUPFAM" id="SSF68906">
    <property type="entry name" value="SAP domain"/>
    <property type="match status" value="1"/>
</dbReference>
<feature type="region of interest" description="Disordered" evidence="1">
    <location>
        <begin position="42"/>
        <end position="287"/>
    </location>
</feature>
<evidence type="ECO:0000256" key="1">
    <source>
        <dbReference type="SAM" id="MobiDB-lite"/>
    </source>
</evidence>
<dbReference type="AlphaFoldDB" id="A0AAV1HWJ6"/>
<gene>
    <name evidence="3" type="ORF">CVIRNUC_002148</name>
</gene>
<organism evidence="3 4">
    <name type="scientific">Coccomyxa viridis</name>
    <dbReference type="NCBI Taxonomy" id="1274662"/>
    <lineage>
        <taxon>Eukaryota</taxon>
        <taxon>Viridiplantae</taxon>
        <taxon>Chlorophyta</taxon>
        <taxon>core chlorophytes</taxon>
        <taxon>Trebouxiophyceae</taxon>
        <taxon>Trebouxiophyceae incertae sedis</taxon>
        <taxon>Coccomyxaceae</taxon>
        <taxon>Coccomyxa</taxon>
    </lineage>
</organism>
<feature type="compositionally biased region" description="Basic and acidic residues" evidence="1">
    <location>
        <begin position="63"/>
        <end position="74"/>
    </location>
</feature>
<dbReference type="PANTHER" id="PTHR47031">
    <property type="entry name" value="SAP DNA-BINDING DOMAIN-CONTAINING PROTEIN"/>
    <property type="match status" value="1"/>
</dbReference>
<feature type="compositionally biased region" description="Acidic residues" evidence="1">
    <location>
        <begin position="44"/>
        <end position="53"/>
    </location>
</feature>
<comment type="caution">
    <text evidence="3">The sequence shown here is derived from an EMBL/GenBank/DDBJ whole genome shotgun (WGS) entry which is preliminary data.</text>
</comment>
<dbReference type="InterPro" id="IPR003034">
    <property type="entry name" value="SAP_dom"/>
</dbReference>